<evidence type="ECO:0008006" key="4">
    <source>
        <dbReference type="Google" id="ProtNLM"/>
    </source>
</evidence>
<keyword evidence="3" id="KW-1185">Reference proteome</keyword>
<sequence length="118" mass="13181">MKIPALVAALLITFAHPVAFAAEADAEILYLLEFVENSGCDFERNGTVHDSADAADHLRLKYRRGGKYASNADQFIDRLASESSWTGKKYTVTCDGTQQLSGEWLHQALDDYRQRETP</sequence>
<evidence type="ECO:0000256" key="1">
    <source>
        <dbReference type="SAM" id="SignalP"/>
    </source>
</evidence>
<protein>
    <recommendedName>
        <fullName evidence="4">DUF5329 domain-containing protein</fullName>
    </recommendedName>
</protein>
<accession>A0A5P9NG10</accession>
<gene>
    <name evidence="2" type="ORF">EY643_03215</name>
</gene>
<reference evidence="2 3" key="1">
    <citation type="submission" date="2019-02" db="EMBL/GenBank/DDBJ databases">
        <authorList>
            <person name="Li S.-H."/>
        </authorList>
    </citation>
    <scope>NUCLEOTIDE SEQUENCE [LARGE SCALE GENOMIC DNA]</scope>
    <source>
        <strain evidence="2 3">IMCC14385</strain>
    </source>
</reference>
<dbReference type="AlphaFoldDB" id="A0A5P9NG10"/>
<keyword evidence="1" id="KW-0732">Signal</keyword>
<dbReference type="EMBL" id="CP036422">
    <property type="protein sequence ID" value="QFU74740.1"/>
    <property type="molecule type" value="Genomic_DNA"/>
</dbReference>
<dbReference type="OrthoDB" id="344871at2"/>
<dbReference type="Pfam" id="PF17263">
    <property type="entry name" value="DUF5329"/>
    <property type="match status" value="1"/>
</dbReference>
<feature type="chain" id="PRO_5024995771" description="DUF5329 domain-containing protein" evidence="1">
    <location>
        <begin position="22"/>
        <end position="118"/>
    </location>
</feature>
<organism evidence="2 3">
    <name type="scientific">Halioglobus maricola</name>
    <dbReference type="NCBI Taxonomy" id="2601894"/>
    <lineage>
        <taxon>Bacteria</taxon>
        <taxon>Pseudomonadati</taxon>
        <taxon>Pseudomonadota</taxon>
        <taxon>Gammaproteobacteria</taxon>
        <taxon>Cellvibrionales</taxon>
        <taxon>Halieaceae</taxon>
        <taxon>Halioglobus</taxon>
    </lineage>
</organism>
<dbReference type="InterPro" id="IPR035242">
    <property type="entry name" value="DUF5329"/>
</dbReference>
<proteinExistence type="predicted"/>
<evidence type="ECO:0000313" key="2">
    <source>
        <dbReference type="EMBL" id="QFU74740.1"/>
    </source>
</evidence>
<evidence type="ECO:0000313" key="3">
    <source>
        <dbReference type="Proteomes" id="UP000326287"/>
    </source>
</evidence>
<dbReference type="KEGG" id="halc:EY643_03215"/>
<name>A0A5P9NG10_9GAMM</name>
<dbReference type="RefSeq" id="WP_152660849.1">
    <property type="nucleotide sequence ID" value="NZ_CP036422.1"/>
</dbReference>
<feature type="signal peptide" evidence="1">
    <location>
        <begin position="1"/>
        <end position="21"/>
    </location>
</feature>
<dbReference type="Proteomes" id="UP000326287">
    <property type="component" value="Chromosome"/>
</dbReference>